<feature type="domain" description="Peptidase M12A" evidence="16">
    <location>
        <begin position="104"/>
        <end position="299"/>
    </location>
</feature>
<evidence type="ECO:0000256" key="9">
    <source>
        <dbReference type="ARBA" id="ARBA00023049"/>
    </source>
</evidence>
<dbReference type="Gene3D" id="1.10.10.1940">
    <property type="match status" value="1"/>
</dbReference>
<evidence type="ECO:0000256" key="1">
    <source>
        <dbReference type="ARBA" id="ARBA00002657"/>
    </source>
</evidence>
<evidence type="ECO:0000256" key="14">
    <source>
        <dbReference type="RuleBase" id="RU361183"/>
    </source>
</evidence>
<keyword evidence="8 13" id="KW-0862">Zinc</keyword>
<evidence type="ECO:0000256" key="3">
    <source>
        <dbReference type="ARBA" id="ARBA00022525"/>
    </source>
</evidence>
<keyword evidence="4 13" id="KW-0645">Protease</keyword>
<dbReference type="PROSITE" id="PS51670">
    <property type="entry name" value="SHKT"/>
    <property type="match status" value="1"/>
</dbReference>
<evidence type="ECO:0000256" key="6">
    <source>
        <dbReference type="ARBA" id="ARBA00022729"/>
    </source>
</evidence>
<dbReference type="Gene3D" id="3.40.390.10">
    <property type="entry name" value="Collagenase (Catalytic Domain)"/>
    <property type="match status" value="1"/>
</dbReference>
<evidence type="ECO:0000313" key="18">
    <source>
        <dbReference type="Proteomes" id="UP001176961"/>
    </source>
</evidence>
<keyword evidence="9 13" id="KW-0482">Metalloprotease</keyword>
<dbReference type="GO" id="GO:0008270">
    <property type="term" value="F:zinc ion binding"/>
    <property type="evidence" value="ECO:0007669"/>
    <property type="project" value="UniProtKB-UniRule"/>
</dbReference>
<organism evidence="17 18">
    <name type="scientific">Cylicocyclus nassatus</name>
    <name type="common">Nematode worm</name>
    <dbReference type="NCBI Taxonomy" id="53992"/>
    <lineage>
        <taxon>Eukaryota</taxon>
        <taxon>Metazoa</taxon>
        <taxon>Ecdysozoa</taxon>
        <taxon>Nematoda</taxon>
        <taxon>Chromadorea</taxon>
        <taxon>Rhabditida</taxon>
        <taxon>Rhabditina</taxon>
        <taxon>Rhabditomorpha</taxon>
        <taxon>Strongyloidea</taxon>
        <taxon>Strongylidae</taxon>
        <taxon>Cylicocyclus</taxon>
    </lineage>
</organism>
<keyword evidence="6 14" id="KW-0732">Signal</keyword>
<feature type="active site" evidence="13">
    <location>
        <position position="196"/>
    </location>
</feature>
<evidence type="ECO:0000256" key="12">
    <source>
        <dbReference type="PROSITE-ProRule" id="PRU01005"/>
    </source>
</evidence>
<feature type="domain" description="ShKT" evidence="15">
    <location>
        <begin position="348"/>
        <end position="382"/>
    </location>
</feature>
<dbReference type="InterPro" id="IPR001506">
    <property type="entry name" value="Peptidase_M12A"/>
</dbReference>
<dbReference type="InterPro" id="IPR034035">
    <property type="entry name" value="Astacin-like_dom"/>
</dbReference>
<dbReference type="Proteomes" id="UP001176961">
    <property type="component" value="Unassembled WGS sequence"/>
</dbReference>
<evidence type="ECO:0000256" key="4">
    <source>
        <dbReference type="ARBA" id="ARBA00022670"/>
    </source>
</evidence>
<comment type="function">
    <text evidence="1">Metalloprotease.</text>
</comment>
<evidence type="ECO:0000256" key="13">
    <source>
        <dbReference type="PROSITE-ProRule" id="PRU01211"/>
    </source>
</evidence>
<dbReference type="AlphaFoldDB" id="A0AA36MC43"/>
<feature type="binding site" evidence="13">
    <location>
        <position position="199"/>
    </location>
    <ligand>
        <name>Zn(2+)</name>
        <dbReference type="ChEBI" id="CHEBI:29105"/>
        <note>catalytic</note>
    </ligand>
</feature>
<comment type="caution">
    <text evidence="12">Lacks conserved residue(s) required for the propagation of feature annotation.</text>
</comment>
<dbReference type="CDD" id="cd04280">
    <property type="entry name" value="ZnMc_astacin_like"/>
    <property type="match status" value="1"/>
</dbReference>
<evidence type="ECO:0000256" key="2">
    <source>
        <dbReference type="ARBA" id="ARBA00004613"/>
    </source>
</evidence>
<keyword evidence="5 13" id="KW-0479">Metal-binding</keyword>
<dbReference type="InterPro" id="IPR024079">
    <property type="entry name" value="MetalloPept_cat_dom_sf"/>
</dbReference>
<dbReference type="GO" id="GO:0005576">
    <property type="term" value="C:extracellular region"/>
    <property type="evidence" value="ECO:0007669"/>
    <property type="project" value="UniProtKB-SubCell"/>
</dbReference>
<evidence type="ECO:0000256" key="5">
    <source>
        <dbReference type="ARBA" id="ARBA00022723"/>
    </source>
</evidence>
<dbReference type="SUPFAM" id="SSF55486">
    <property type="entry name" value="Metalloproteases ('zincins'), catalytic domain"/>
    <property type="match status" value="1"/>
</dbReference>
<dbReference type="PROSITE" id="PS51864">
    <property type="entry name" value="ASTACIN"/>
    <property type="match status" value="1"/>
</dbReference>
<feature type="disulfide bond" evidence="12">
    <location>
        <begin position="348"/>
        <end position="382"/>
    </location>
</feature>
<keyword evidence="7 13" id="KW-0378">Hydrolase</keyword>
<feature type="chain" id="PRO_5041480267" description="Metalloendopeptidase" evidence="14">
    <location>
        <begin position="20"/>
        <end position="405"/>
    </location>
</feature>
<dbReference type="GO" id="GO:0004222">
    <property type="term" value="F:metalloendopeptidase activity"/>
    <property type="evidence" value="ECO:0007669"/>
    <property type="project" value="UniProtKB-UniRule"/>
</dbReference>
<evidence type="ECO:0000259" key="16">
    <source>
        <dbReference type="PROSITE" id="PS51864"/>
    </source>
</evidence>
<evidence type="ECO:0000259" key="15">
    <source>
        <dbReference type="PROSITE" id="PS51670"/>
    </source>
</evidence>
<feature type="signal peptide" evidence="14">
    <location>
        <begin position="1"/>
        <end position="19"/>
    </location>
</feature>
<dbReference type="InterPro" id="IPR003582">
    <property type="entry name" value="ShKT_dom"/>
</dbReference>
<reference evidence="17" key="1">
    <citation type="submission" date="2023-07" db="EMBL/GenBank/DDBJ databases">
        <authorList>
            <consortium name="CYATHOMIX"/>
        </authorList>
    </citation>
    <scope>NUCLEOTIDE SEQUENCE</scope>
    <source>
        <strain evidence="17">N/A</strain>
    </source>
</reference>
<keyword evidence="11 12" id="KW-1015">Disulfide bond</keyword>
<comment type="subcellular location">
    <subcellularLocation>
        <location evidence="2">Secreted</location>
    </subcellularLocation>
</comment>
<keyword evidence="10" id="KW-0865">Zymogen</keyword>
<evidence type="ECO:0000256" key="11">
    <source>
        <dbReference type="ARBA" id="ARBA00023157"/>
    </source>
</evidence>
<dbReference type="GO" id="GO:0006508">
    <property type="term" value="P:proteolysis"/>
    <property type="evidence" value="ECO:0007669"/>
    <property type="project" value="UniProtKB-KW"/>
</dbReference>
<feature type="binding site" evidence="13">
    <location>
        <position position="195"/>
    </location>
    <ligand>
        <name>Zn(2+)</name>
        <dbReference type="ChEBI" id="CHEBI:29105"/>
        <note>catalytic</note>
    </ligand>
</feature>
<evidence type="ECO:0000256" key="10">
    <source>
        <dbReference type="ARBA" id="ARBA00023145"/>
    </source>
</evidence>
<dbReference type="SMART" id="SM00235">
    <property type="entry name" value="ZnMc"/>
    <property type="match status" value="1"/>
</dbReference>
<evidence type="ECO:0000256" key="8">
    <source>
        <dbReference type="ARBA" id="ARBA00022833"/>
    </source>
</evidence>
<dbReference type="PANTHER" id="PTHR10127">
    <property type="entry name" value="DISCOIDIN, CUB, EGF, LAMININ , AND ZINC METALLOPROTEASE DOMAIN CONTAINING"/>
    <property type="match status" value="1"/>
</dbReference>
<name>A0AA36MC43_CYLNA</name>
<proteinExistence type="predicted"/>
<evidence type="ECO:0000256" key="7">
    <source>
        <dbReference type="ARBA" id="ARBA00022801"/>
    </source>
</evidence>
<keyword evidence="18" id="KW-1185">Reference proteome</keyword>
<dbReference type="FunFam" id="3.40.390.10:FF:000045">
    <property type="entry name" value="Metalloendopeptidase"/>
    <property type="match status" value="1"/>
</dbReference>
<keyword evidence="3" id="KW-0964">Secreted</keyword>
<comment type="caution">
    <text evidence="17">The sequence shown here is derived from an EMBL/GenBank/DDBJ whole genome shotgun (WGS) entry which is preliminary data.</text>
</comment>
<dbReference type="EC" id="3.4.24.-" evidence="14"/>
<dbReference type="InterPro" id="IPR006026">
    <property type="entry name" value="Peptidase_Metallo"/>
</dbReference>
<dbReference type="EMBL" id="CATQJL010000305">
    <property type="protein sequence ID" value="CAJ0604132.1"/>
    <property type="molecule type" value="Genomic_DNA"/>
</dbReference>
<accession>A0AA36MC43</accession>
<sequence length="405" mass="46479">MRIVVLLIFLQVHLKRIQGSVQEDEIQGSAQEDALHFLTHDDFHRPTEDAEVFLTEEDFRNGELLTSKSSNTSKFLTRQLFSHGDIRGKAAWKLKTRRKGARRNGVIAGIKKWPNGRIPYVLSGQYTERERAVLARSFQEYHKRTCVRFVPRSPLDRDYLYIGKIDGCYSDVGRAGGRQELSLDDGCMQYDTAIHELMHSVGFYHEHERWDRDSYIKILWQNIDRDAYDQFGKVDLSESSYYGQVYDYYSIMHYDSLAFSKNGLETMVARRPEMTRVIGSAINFSPTDILKMNLMYKCGHETIPDVVNSNSVPPIPPPPLLPPPTLPAVHTPIGSVRPITVEDEDDDCKDKTNLCWRWLDRCNSFFFEKIMKEFCASSCGFCSPKIPTAPKKSPEEVPPSYLTLG</sequence>
<evidence type="ECO:0000313" key="17">
    <source>
        <dbReference type="EMBL" id="CAJ0604132.1"/>
    </source>
</evidence>
<dbReference type="SMART" id="SM00254">
    <property type="entry name" value="ShKT"/>
    <property type="match status" value="1"/>
</dbReference>
<dbReference type="Pfam" id="PF01400">
    <property type="entry name" value="Astacin"/>
    <property type="match status" value="1"/>
</dbReference>
<feature type="binding site" evidence="13">
    <location>
        <position position="205"/>
    </location>
    <ligand>
        <name>Zn(2+)</name>
        <dbReference type="ChEBI" id="CHEBI:29105"/>
        <note>catalytic</note>
    </ligand>
</feature>
<gene>
    <name evidence="17" type="ORF">CYNAS_LOCUS16115</name>
</gene>
<protein>
    <recommendedName>
        <fullName evidence="14">Metalloendopeptidase</fullName>
        <ecNumber evidence="14">3.4.24.-</ecNumber>
    </recommendedName>
</protein>
<comment type="cofactor">
    <cofactor evidence="13 14">
        <name>Zn(2+)</name>
        <dbReference type="ChEBI" id="CHEBI:29105"/>
    </cofactor>
    <text evidence="13 14">Binds 1 zinc ion per subunit.</text>
</comment>
<dbReference type="Pfam" id="PF01549">
    <property type="entry name" value="ShK"/>
    <property type="match status" value="1"/>
</dbReference>
<dbReference type="PANTHER" id="PTHR10127:SF883">
    <property type="entry name" value="ZINC METALLOPROTEINASE NAS-8"/>
    <property type="match status" value="1"/>
</dbReference>
<dbReference type="PRINTS" id="PR00480">
    <property type="entry name" value="ASTACIN"/>
</dbReference>